<evidence type="ECO:0000256" key="10">
    <source>
        <dbReference type="SAM" id="Coils"/>
    </source>
</evidence>
<sequence length="405" mass="45430">MATPRVEDTNFEDDQLSSMSTEDIVRASRLLDNEIRILKEELQRTNLDLDSLKEKIKENQEKIKLNKQLPYLVGNIVEILEMNPEDEAEEDGANIDLDSQRKGKCVVLKTSTRQTIFLPVVGLVDPDTLKPGDLVGVNKDSYLILDTLPSEYDSRVKAMEIQELVEAIVLPMTHKERFQKLGVRPPKGVLLYGPPGTGKTLMARACAAQTNATFLKLAGPQLVQMFIGDGAKLVRDAFQLAKEKSPCIIFIDEIDAIGTKRFDSEVSGDREVQRTMLELLNQLDGFSSDDRIKVIAATNRADILDPALMRSGRLDRKIEFPHPTEEARARILQIHSRKMNVHPDVNFEELARSTDDFNGAQLKAVCVEAGMLALRRDATEVNHEDFNEGIIQVQAKKKASLNYYA</sequence>
<evidence type="ECO:0000256" key="4">
    <source>
        <dbReference type="ARBA" id="ARBA00022490"/>
    </source>
</evidence>
<dbReference type="GO" id="GO:0005524">
    <property type="term" value="F:ATP binding"/>
    <property type="evidence" value="ECO:0007669"/>
    <property type="project" value="UniProtKB-KW"/>
</dbReference>
<dbReference type="InterPro" id="IPR012340">
    <property type="entry name" value="NA-bd_OB-fold"/>
</dbReference>
<dbReference type="InterPro" id="IPR032501">
    <property type="entry name" value="Prot_ATP_ID_OB_2nd"/>
</dbReference>
<dbReference type="Gene3D" id="1.10.8.60">
    <property type="match status" value="1"/>
</dbReference>
<evidence type="ECO:0000256" key="5">
    <source>
        <dbReference type="ARBA" id="ARBA00022741"/>
    </source>
</evidence>
<comment type="subcellular location">
    <subcellularLocation>
        <location evidence="2">Cytoplasm</location>
    </subcellularLocation>
    <subcellularLocation>
        <location evidence="1">Nucleus</location>
    </subcellularLocation>
</comment>
<keyword evidence="10" id="KW-0175">Coiled coil</keyword>
<gene>
    <name evidence="12" type="ORF">FPE_LOCUS11697</name>
</gene>
<dbReference type="FunFam" id="1.10.8.60:FF:000009">
    <property type="entry name" value="26S protease regulatory subunit 6A"/>
    <property type="match status" value="1"/>
</dbReference>
<dbReference type="PANTHER" id="PTHR23073">
    <property type="entry name" value="26S PROTEASOME REGULATORY SUBUNIT"/>
    <property type="match status" value="1"/>
</dbReference>
<dbReference type="InterPro" id="IPR003959">
    <property type="entry name" value="ATPase_AAA_core"/>
</dbReference>
<evidence type="ECO:0000259" key="11">
    <source>
        <dbReference type="SMART" id="SM00382"/>
    </source>
</evidence>
<keyword evidence="6 9" id="KW-0067">ATP-binding</keyword>
<dbReference type="Pfam" id="PF00004">
    <property type="entry name" value="AAA"/>
    <property type="match status" value="1"/>
</dbReference>
<dbReference type="GO" id="GO:0009553">
    <property type="term" value="P:embryo sac development"/>
    <property type="evidence" value="ECO:0007669"/>
    <property type="project" value="UniProtKB-ARBA"/>
</dbReference>
<protein>
    <recommendedName>
        <fullName evidence="11">AAA+ ATPase domain-containing protein</fullName>
    </recommendedName>
</protein>
<dbReference type="GO" id="GO:0010498">
    <property type="term" value="P:proteasomal protein catabolic process"/>
    <property type="evidence" value="ECO:0007669"/>
    <property type="project" value="UniProtKB-ARBA"/>
</dbReference>
<keyword evidence="7" id="KW-0647">Proteasome</keyword>
<feature type="domain" description="AAA+ ATPase" evidence="11">
    <location>
        <begin position="185"/>
        <end position="324"/>
    </location>
</feature>
<evidence type="ECO:0000256" key="1">
    <source>
        <dbReference type="ARBA" id="ARBA00004123"/>
    </source>
</evidence>
<evidence type="ECO:0000313" key="13">
    <source>
        <dbReference type="Proteomes" id="UP000834106"/>
    </source>
</evidence>
<dbReference type="Gene3D" id="3.40.50.300">
    <property type="entry name" value="P-loop containing nucleotide triphosphate hydrolases"/>
    <property type="match status" value="1"/>
</dbReference>
<dbReference type="GO" id="GO:0016887">
    <property type="term" value="F:ATP hydrolysis activity"/>
    <property type="evidence" value="ECO:0007669"/>
    <property type="project" value="InterPro"/>
</dbReference>
<dbReference type="GO" id="GO:0000502">
    <property type="term" value="C:proteasome complex"/>
    <property type="evidence" value="ECO:0007669"/>
    <property type="project" value="UniProtKB-KW"/>
</dbReference>
<reference evidence="12" key="1">
    <citation type="submission" date="2023-05" db="EMBL/GenBank/DDBJ databases">
        <authorList>
            <person name="Huff M."/>
        </authorList>
    </citation>
    <scope>NUCLEOTIDE SEQUENCE</scope>
</reference>
<dbReference type="InterPro" id="IPR003960">
    <property type="entry name" value="ATPase_AAA_CS"/>
</dbReference>
<proteinExistence type="inferred from homology"/>
<dbReference type="GO" id="GO:0005737">
    <property type="term" value="C:cytoplasm"/>
    <property type="evidence" value="ECO:0007669"/>
    <property type="project" value="UniProtKB-SubCell"/>
</dbReference>
<organism evidence="12 13">
    <name type="scientific">Fraxinus pennsylvanica</name>
    <dbReference type="NCBI Taxonomy" id="56036"/>
    <lineage>
        <taxon>Eukaryota</taxon>
        <taxon>Viridiplantae</taxon>
        <taxon>Streptophyta</taxon>
        <taxon>Embryophyta</taxon>
        <taxon>Tracheophyta</taxon>
        <taxon>Spermatophyta</taxon>
        <taxon>Magnoliopsida</taxon>
        <taxon>eudicotyledons</taxon>
        <taxon>Gunneridae</taxon>
        <taxon>Pentapetalae</taxon>
        <taxon>asterids</taxon>
        <taxon>lamiids</taxon>
        <taxon>Lamiales</taxon>
        <taxon>Oleaceae</taxon>
        <taxon>Oleeae</taxon>
        <taxon>Fraxinus</taxon>
    </lineage>
</organism>
<comment type="similarity">
    <text evidence="3 9">Belongs to the AAA ATPase family.</text>
</comment>
<dbReference type="EMBL" id="OU503042">
    <property type="protein sequence ID" value="CAI9764267.1"/>
    <property type="molecule type" value="Genomic_DNA"/>
</dbReference>
<evidence type="ECO:0000256" key="6">
    <source>
        <dbReference type="ARBA" id="ARBA00022840"/>
    </source>
</evidence>
<evidence type="ECO:0000256" key="9">
    <source>
        <dbReference type="RuleBase" id="RU003651"/>
    </source>
</evidence>
<evidence type="ECO:0000256" key="2">
    <source>
        <dbReference type="ARBA" id="ARBA00004496"/>
    </source>
</evidence>
<dbReference type="Pfam" id="PF16450">
    <property type="entry name" value="Prot_ATP_ID_OB_C"/>
    <property type="match status" value="1"/>
</dbReference>
<dbReference type="InterPro" id="IPR041569">
    <property type="entry name" value="AAA_lid_3"/>
</dbReference>
<dbReference type="Pfam" id="PF17862">
    <property type="entry name" value="AAA_lid_3"/>
    <property type="match status" value="1"/>
</dbReference>
<evidence type="ECO:0000256" key="7">
    <source>
        <dbReference type="ARBA" id="ARBA00022942"/>
    </source>
</evidence>
<keyword evidence="8" id="KW-0539">Nucleus</keyword>
<name>A0AAD1Z6X5_9LAMI</name>
<dbReference type="PROSITE" id="PS00674">
    <property type="entry name" value="AAA"/>
    <property type="match status" value="1"/>
</dbReference>
<dbReference type="InterPro" id="IPR003593">
    <property type="entry name" value="AAA+_ATPase"/>
</dbReference>
<keyword evidence="4" id="KW-0963">Cytoplasm</keyword>
<evidence type="ECO:0000256" key="8">
    <source>
        <dbReference type="ARBA" id="ARBA00023242"/>
    </source>
</evidence>
<dbReference type="AlphaFoldDB" id="A0AAD1Z6X5"/>
<feature type="coiled-coil region" evidence="10">
    <location>
        <begin position="28"/>
        <end position="69"/>
    </location>
</feature>
<dbReference type="InterPro" id="IPR050221">
    <property type="entry name" value="26S_Proteasome_ATPase"/>
</dbReference>
<dbReference type="Gene3D" id="2.40.50.140">
    <property type="entry name" value="Nucleic acid-binding proteins"/>
    <property type="match status" value="1"/>
</dbReference>
<dbReference type="InterPro" id="IPR027417">
    <property type="entry name" value="P-loop_NTPase"/>
</dbReference>
<evidence type="ECO:0000256" key="3">
    <source>
        <dbReference type="ARBA" id="ARBA00006914"/>
    </source>
</evidence>
<dbReference type="FunFam" id="3.40.50.300:FF:000037">
    <property type="entry name" value="26S protease regulatory subunit 6A"/>
    <property type="match status" value="1"/>
</dbReference>
<dbReference type="Proteomes" id="UP000834106">
    <property type="component" value="Chromosome 7"/>
</dbReference>
<keyword evidence="5 9" id="KW-0547">Nucleotide-binding</keyword>
<dbReference type="FunFam" id="2.40.50.140:FF:000076">
    <property type="entry name" value="26S protease regulatory subunit 6A"/>
    <property type="match status" value="1"/>
</dbReference>
<accession>A0AAD1Z6X5</accession>
<evidence type="ECO:0000313" key="12">
    <source>
        <dbReference type="EMBL" id="CAI9764267.1"/>
    </source>
</evidence>
<dbReference type="GO" id="GO:0005634">
    <property type="term" value="C:nucleus"/>
    <property type="evidence" value="ECO:0007669"/>
    <property type="project" value="UniProtKB-SubCell"/>
</dbReference>
<dbReference type="SMART" id="SM00382">
    <property type="entry name" value="AAA"/>
    <property type="match status" value="1"/>
</dbReference>
<dbReference type="GO" id="GO:0009555">
    <property type="term" value="P:pollen development"/>
    <property type="evidence" value="ECO:0007669"/>
    <property type="project" value="UniProtKB-ARBA"/>
</dbReference>
<keyword evidence="13" id="KW-1185">Reference proteome</keyword>
<dbReference type="SUPFAM" id="SSF52540">
    <property type="entry name" value="P-loop containing nucleoside triphosphate hydrolases"/>
    <property type="match status" value="1"/>
</dbReference>